<dbReference type="PANTHER" id="PTHR43576:SF3">
    <property type="entry name" value="ALPHA-L-ARABINOFURANOSIDASE C"/>
    <property type="match status" value="1"/>
</dbReference>
<dbReference type="Pfam" id="PF22848">
    <property type="entry name" value="ASD1_dom"/>
    <property type="match status" value="1"/>
</dbReference>
<dbReference type="Gene3D" id="2.60.40.1180">
    <property type="entry name" value="Golgi alpha-mannosidase II"/>
    <property type="match status" value="1"/>
</dbReference>
<organism evidence="9 10">
    <name type="scientific">Clostridium neonatale</name>
    <dbReference type="NCBI Taxonomy" id="137838"/>
    <lineage>
        <taxon>Bacteria</taxon>
        <taxon>Bacillati</taxon>
        <taxon>Bacillota</taxon>
        <taxon>Clostridia</taxon>
        <taxon>Eubacteriales</taxon>
        <taxon>Clostridiaceae</taxon>
        <taxon>Clostridium</taxon>
    </lineage>
</organism>
<dbReference type="SUPFAM" id="SSF51445">
    <property type="entry name" value="(Trans)glycosidases"/>
    <property type="match status" value="1"/>
</dbReference>
<dbReference type="GO" id="GO:0046373">
    <property type="term" value="P:L-arabinose metabolic process"/>
    <property type="evidence" value="ECO:0007669"/>
    <property type="project" value="InterPro"/>
</dbReference>
<reference evidence="9" key="1">
    <citation type="submission" date="2022-10" db="EMBL/GenBank/DDBJ databases">
        <authorList>
            <person name="Aires J."/>
            <person name="Mesa V."/>
        </authorList>
    </citation>
    <scope>NUCLEOTIDE SEQUENCE</scope>
    <source>
        <strain evidence="9">Clostridium neonatale JD116</strain>
    </source>
</reference>
<dbReference type="PANTHER" id="PTHR43576">
    <property type="entry name" value="ALPHA-L-ARABINOFURANOSIDASE C-RELATED"/>
    <property type="match status" value="1"/>
</dbReference>
<evidence type="ECO:0000256" key="5">
    <source>
        <dbReference type="ARBA" id="ARBA00012670"/>
    </source>
</evidence>
<evidence type="ECO:0000256" key="8">
    <source>
        <dbReference type="ARBA" id="ARBA00023295"/>
    </source>
</evidence>
<dbReference type="Proteomes" id="UP001189143">
    <property type="component" value="Unassembled WGS sequence"/>
</dbReference>
<keyword evidence="7" id="KW-0119">Carbohydrate metabolism</keyword>
<gene>
    <name evidence="9" type="primary">abf</name>
    <name evidence="9" type="ORF">CNEO2_10188</name>
</gene>
<dbReference type="EMBL" id="CAMTCP010000111">
    <property type="protein sequence ID" value="CAI3564124.1"/>
    <property type="molecule type" value="Genomic_DNA"/>
</dbReference>
<dbReference type="SUPFAM" id="SSF51011">
    <property type="entry name" value="Glycosyl hydrolase domain"/>
    <property type="match status" value="1"/>
</dbReference>
<evidence type="ECO:0000313" key="9">
    <source>
        <dbReference type="EMBL" id="CAI3564124.1"/>
    </source>
</evidence>
<dbReference type="AlphaFoldDB" id="A0AAD2DCL4"/>
<dbReference type="InterPro" id="IPR013780">
    <property type="entry name" value="Glyco_hydro_b"/>
</dbReference>
<evidence type="ECO:0000313" key="10">
    <source>
        <dbReference type="Proteomes" id="UP001189143"/>
    </source>
</evidence>
<comment type="pathway">
    <text evidence="2">Glycan metabolism.</text>
</comment>
<dbReference type="GO" id="GO:0046556">
    <property type="term" value="F:alpha-L-arabinofuranosidase activity"/>
    <property type="evidence" value="ECO:0007669"/>
    <property type="project" value="UniProtKB-EC"/>
</dbReference>
<keyword evidence="6 9" id="KW-0378">Hydrolase</keyword>
<evidence type="ECO:0000256" key="4">
    <source>
        <dbReference type="ARBA" id="ARBA00011165"/>
    </source>
</evidence>
<comment type="similarity">
    <text evidence="3">Belongs to the glycosyl hydrolase 51 family.</text>
</comment>
<comment type="subunit">
    <text evidence="4">Homohexamer; trimer of dimers.</text>
</comment>
<proteinExistence type="inferred from homology"/>
<dbReference type="SMART" id="SM00813">
    <property type="entry name" value="Alpha-L-AF_C"/>
    <property type="match status" value="1"/>
</dbReference>
<dbReference type="EC" id="3.2.1.55" evidence="5"/>
<comment type="catalytic activity">
    <reaction evidence="1">
        <text>Hydrolysis of terminal non-reducing alpha-L-arabinofuranoside residues in alpha-L-arabinosides.</text>
        <dbReference type="EC" id="3.2.1.55"/>
    </reaction>
</comment>
<evidence type="ECO:0000256" key="6">
    <source>
        <dbReference type="ARBA" id="ARBA00022801"/>
    </source>
</evidence>
<evidence type="ECO:0000256" key="3">
    <source>
        <dbReference type="ARBA" id="ARBA00007186"/>
    </source>
</evidence>
<protein>
    <recommendedName>
        <fullName evidence="5">non-reducing end alpha-L-arabinofuranosidase</fullName>
        <ecNumber evidence="5">3.2.1.55</ecNumber>
    </recommendedName>
</protein>
<dbReference type="InterPro" id="IPR055235">
    <property type="entry name" value="ASD1_cat"/>
</dbReference>
<dbReference type="Pfam" id="PF06964">
    <property type="entry name" value="Alpha-L-AF_C"/>
    <property type="match status" value="1"/>
</dbReference>
<sequence length="508" mass="58194">MLKNMNKKAKMVIDKDFKISEIDKRIYGSFIEHLGRAVYGGIYDPCYKNADEDGFRQDVMDLVKELNVPIIRYPGGNFVSNFFWEDSVGPVKDRPKRLELAWRSLETNEIGLNEFSKWCNKVESEMMMAVNLGTRGIADACNLLEYCNHESGSKYSDLRIKHGFKDPHNIKTWCLGNEMDGPWQIGHKTSEEYGRIAAETAKAMKLIDPTIQLVSSGSSNKDMPTFPEWEASTLNHAYEYVDLISMHQYYGNRTNDTDNFLAQTIDMEDFIKTVISTCDYIKAKKRSKKTINLSFDEWNVWFHSNEKDDDIMTNHPWQKAPALLEDIYNFEDALLVGLMLITLLKHSDRVKIACLAQLVNVIAPIMTDPNGGAAWKQTIYYPYLHASKYGRGIALQPVLSSPKHDTKDFTDVNDIESIAVYNEEKEEVTIFAVNRNLKDDITLTCDIRSFNNYRLIEHIVLECDDMKAVNSVKNESILPKNVDRSELNDGVLQVMLNKASWNVIRLGK</sequence>
<dbReference type="InterPro" id="IPR010720">
    <property type="entry name" value="Alpha-L-AF_C"/>
</dbReference>
<accession>A0AAD2DCL4</accession>
<comment type="caution">
    <text evidence="9">The sequence shown here is derived from an EMBL/GenBank/DDBJ whole genome shotgun (WGS) entry which is preliminary data.</text>
</comment>
<keyword evidence="8 9" id="KW-0326">Glycosidase</keyword>
<name>A0AAD2DCL4_9CLOT</name>
<dbReference type="InterPro" id="IPR017853">
    <property type="entry name" value="GH"/>
</dbReference>
<evidence type="ECO:0000256" key="1">
    <source>
        <dbReference type="ARBA" id="ARBA00001462"/>
    </source>
</evidence>
<evidence type="ECO:0000256" key="2">
    <source>
        <dbReference type="ARBA" id="ARBA00004881"/>
    </source>
</evidence>
<dbReference type="GO" id="GO:0000272">
    <property type="term" value="P:polysaccharide catabolic process"/>
    <property type="evidence" value="ECO:0007669"/>
    <property type="project" value="TreeGrafter"/>
</dbReference>
<evidence type="ECO:0000256" key="7">
    <source>
        <dbReference type="ARBA" id="ARBA00023277"/>
    </source>
</evidence>
<dbReference type="Gene3D" id="3.20.20.80">
    <property type="entry name" value="Glycosidases"/>
    <property type="match status" value="1"/>
</dbReference>